<sequence length="35" mass="4033">DYTPVRRQSETRIADPVQTGPEDEANATVYRRFHG</sequence>
<evidence type="ECO:0000313" key="2">
    <source>
        <dbReference type="EMBL" id="MCI85463.1"/>
    </source>
</evidence>
<keyword evidence="3" id="KW-1185">Reference proteome</keyword>
<proteinExistence type="predicted"/>
<dbReference type="EMBL" id="LXQA011115969">
    <property type="protein sequence ID" value="MCI85463.1"/>
    <property type="molecule type" value="Genomic_DNA"/>
</dbReference>
<name>A0A392VDE6_9FABA</name>
<evidence type="ECO:0000256" key="1">
    <source>
        <dbReference type="SAM" id="MobiDB-lite"/>
    </source>
</evidence>
<organism evidence="2 3">
    <name type="scientific">Trifolium medium</name>
    <dbReference type="NCBI Taxonomy" id="97028"/>
    <lineage>
        <taxon>Eukaryota</taxon>
        <taxon>Viridiplantae</taxon>
        <taxon>Streptophyta</taxon>
        <taxon>Embryophyta</taxon>
        <taxon>Tracheophyta</taxon>
        <taxon>Spermatophyta</taxon>
        <taxon>Magnoliopsida</taxon>
        <taxon>eudicotyledons</taxon>
        <taxon>Gunneridae</taxon>
        <taxon>Pentapetalae</taxon>
        <taxon>rosids</taxon>
        <taxon>fabids</taxon>
        <taxon>Fabales</taxon>
        <taxon>Fabaceae</taxon>
        <taxon>Papilionoideae</taxon>
        <taxon>50 kb inversion clade</taxon>
        <taxon>NPAAA clade</taxon>
        <taxon>Hologalegina</taxon>
        <taxon>IRL clade</taxon>
        <taxon>Trifolieae</taxon>
        <taxon>Trifolium</taxon>
    </lineage>
</organism>
<evidence type="ECO:0000313" key="3">
    <source>
        <dbReference type="Proteomes" id="UP000265520"/>
    </source>
</evidence>
<accession>A0A392VDE6</accession>
<protein>
    <submittedName>
        <fullName evidence="2">Uncharacterized protein</fullName>
    </submittedName>
</protein>
<comment type="caution">
    <text evidence="2">The sequence shown here is derived from an EMBL/GenBank/DDBJ whole genome shotgun (WGS) entry which is preliminary data.</text>
</comment>
<feature type="region of interest" description="Disordered" evidence="1">
    <location>
        <begin position="1"/>
        <end position="35"/>
    </location>
</feature>
<dbReference type="Proteomes" id="UP000265520">
    <property type="component" value="Unassembled WGS sequence"/>
</dbReference>
<feature type="non-terminal residue" evidence="2">
    <location>
        <position position="1"/>
    </location>
</feature>
<dbReference type="AlphaFoldDB" id="A0A392VDE6"/>
<reference evidence="2 3" key="1">
    <citation type="journal article" date="2018" name="Front. Plant Sci.">
        <title>Red Clover (Trifolium pratense) and Zigzag Clover (T. medium) - A Picture of Genomic Similarities and Differences.</title>
        <authorList>
            <person name="Dluhosova J."/>
            <person name="Istvanek J."/>
            <person name="Nedelnik J."/>
            <person name="Repkova J."/>
        </authorList>
    </citation>
    <scope>NUCLEOTIDE SEQUENCE [LARGE SCALE GENOMIC DNA]</scope>
    <source>
        <strain evidence="3">cv. 10/8</strain>
        <tissue evidence="2">Leaf</tissue>
    </source>
</reference>